<evidence type="ECO:0000313" key="13">
    <source>
        <dbReference type="EMBL" id="OGD34037.1"/>
    </source>
</evidence>
<keyword evidence="11" id="KW-1003">Cell membrane</keyword>
<dbReference type="PANTHER" id="PTHR42823:SF3">
    <property type="entry name" value="ATP SYNTHASE SUBUNIT A, CHLOROPLASTIC"/>
    <property type="match status" value="1"/>
</dbReference>
<dbReference type="Proteomes" id="UP000176650">
    <property type="component" value="Unassembled WGS sequence"/>
</dbReference>
<dbReference type="PROSITE" id="PS00449">
    <property type="entry name" value="ATPASE_A"/>
    <property type="match status" value="1"/>
</dbReference>
<evidence type="ECO:0000256" key="10">
    <source>
        <dbReference type="ARBA" id="ARBA00023310"/>
    </source>
</evidence>
<dbReference type="HAMAP" id="MF_01393">
    <property type="entry name" value="ATP_synth_a_bact"/>
    <property type="match status" value="1"/>
</dbReference>
<keyword evidence="3 11" id="KW-0813">Transport</keyword>
<evidence type="ECO:0000256" key="11">
    <source>
        <dbReference type="HAMAP-Rule" id="MF_01393"/>
    </source>
</evidence>
<dbReference type="NCBIfam" id="TIGR01131">
    <property type="entry name" value="ATP_synt_6_or_A"/>
    <property type="match status" value="1"/>
</dbReference>
<dbReference type="Pfam" id="PF00119">
    <property type="entry name" value="ATP-synt_A"/>
    <property type="match status" value="1"/>
</dbReference>
<comment type="function">
    <text evidence="11 12">Key component of the proton channel; it plays a direct role in the translocation of protons across the membrane.</text>
</comment>
<evidence type="ECO:0000256" key="8">
    <source>
        <dbReference type="ARBA" id="ARBA00023065"/>
    </source>
</evidence>
<dbReference type="InterPro" id="IPR035908">
    <property type="entry name" value="F0_ATP_A_sf"/>
</dbReference>
<dbReference type="InterPro" id="IPR000568">
    <property type="entry name" value="ATP_synth_F0_asu"/>
</dbReference>
<evidence type="ECO:0000256" key="3">
    <source>
        <dbReference type="ARBA" id="ARBA00022448"/>
    </source>
</evidence>
<sequence>MNISLAPETIFTMGSLPVTNTLFTTWIVVAFLAGLAYALRRATMVPGKLQNFFELVCEQGLGLAAGIIGSEQTAKKFFSLAMTVFLFIFTANMFKMLPGVNSIGLMHSGGEAGKELIPFLRAPASDLNFTLALALISVFFIQIAGVSFLGLKRYASKFFTLRSPLYFFVGMLDIISECAKIISFSFRLFGNIFAGEVLMVVVFSFFAFLVPLPFMILEVFVGFIQAFVFAMLTVVFIKIAVSGNH</sequence>
<evidence type="ECO:0000256" key="9">
    <source>
        <dbReference type="ARBA" id="ARBA00023136"/>
    </source>
</evidence>
<gene>
    <name evidence="11" type="primary">atpB</name>
    <name evidence="13" type="ORF">A2988_00950</name>
</gene>
<feature type="transmembrane region" description="Helical" evidence="11">
    <location>
        <begin position="129"/>
        <end position="151"/>
    </location>
</feature>
<dbReference type="GO" id="GO:0045259">
    <property type="term" value="C:proton-transporting ATP synthase complex"/>
    <property type="evidence" value="ECO:0007669"/>
    <property type="project" value="UniProtKB-KW"/>
</dbReference>
<dbReference type="GO" id="GO:0046933">
    <property type="term" value="F:proton-transporting ATP synthase activity, rotational mechanism"/>
    <property type="evidence" value="ECO:0007669"/>
    <property type="project" value="UniProtKB-UniRule"/>
</dbReference>
<feature type="transmembrane region" description="Helical" evidence="11">
    <location>
        <begin position="20"/>
        <end position="39"/>
    </location>
</feature>
<dbReference type="GO" id="GO:0005886">
    <property type="term" value="C:plasma membrane"/>
    <property type="evidence" value="ECO:0007669"/>
    <property type="project" value="UniProtKB-SubCell"/>
</dbReference>
<dbReference type="EMBL" id="MEYS01000002">
    <property type="protein sequence ID" value="OGD34037.1"/>
    <property type="molecule type" value="Genomic_DNA"/>
</dbReference>
<organism evidence="13 14">
    <name type="scientific">Candidatus Azambacteria bacterium RIFCSPLOWO2_01_FULL_46_25</name>
    <dbReference type="NCBI Taxonomy" id="1797298"/>
    <lineage>
        <taxon>Bacteria</taxon>
        <taxon>Candidatus Azamiibacteriota</taxon>
    </lineage>
</organism>
<dbReference type="InterPro" id="IPR023011">
    <property type="entry name" value="ATP_synth_F0_asu_AS"/>
</dbReference>
<comment type="caution">
    <text evidence="13">The sequence shown here is derived from an EMBL/GenBank/DDBJ whole genome shotgun (WGS) entry which is preliminary data.</text>
</comment>
<keyword evidence="9 11" id="KW-0472">Membrane</keyword>
<dbReference type="CDD" id="cd00310">
    <property type="entry name" value="ATP-synt_Fo_a_6"/>
    <property type="match status" value="1"/>
</dbReference>
<evidence type="ECO:0000256" key="7">
    <source>
        <dbReference type="ARBA" id="ARBA00022989"/>
    </source>
</evidence>
<comment type="subcellular location">
    <subcellularLocation>
        <location evidence="11 12">Cell membrane</location>
        <topology evidence="11 12">Multi-pass membrane protein</topology>
    </subcellularLocation>
    <subcellularLocation>
        <location evidence="1">Membrane</location>
        <topology evidence="1">Multi-pass membrane protein</topology>
    </subcellularLocation>
</comment>
<evidence type="ECO:0000313" key="14">
    <source>
        <dbReference type="Proteomes" id="UP000176650"/>
    </source>
</evidence>
<dbReference type="STRING" id="1797298.A2988_00950"/>
<evidence type="ECO:0000256" key="12">
    <source>
        <dbReference type="RuleBase" id="RU000483"/>
    </source>
</evidence>
<feature type="transmembrane region" description="Helical" evidence="11">
    <location>
        <begin position="219"/>
        <end position="241"/>
    </location>
</feature>
<protein>
    <recommendedName>
        <fullName evidence="11 12">ATP synthase subunit a</fullName>
    </recommendedName>
    <alternativeName>
        <fullName evidence="11">ATP synthase F0 sector subunit a</fullName>
    </alternativeName>
    <alternativeName>
        <fullName evidence="11">F-ATPase subunit 6</fullName>
    </alternativeName>
</protein>
<dbReference type="GO" id="GO:0042777">
    <property type="term" value="P:proton motive force-driven plasma membrane ATP synthesis"/>
    <property type="evidence" value="ECO:0007669"/>
    <property type="project" value="TreeGrafter"/>
</dbReference>
<evidence type="ECO:0000256" key="5">
    <source>
        <dbReference type="ARBA" id="ARBA00022692"/>
    </source>
</evidence>
<name>A0A1F5BTS9_9BACT</name>
<feature type="transmembrane region" description="Helical" evidence="11">
    <location>
        <begin position="192"/>
        <end position="212"/>
    </location>
</feature>
<evidence type="ECO:0000256" key="1">
    <source>
        <dbReference type="ARBA" id="ARBA00004141"/>
    </source>
</evidence>
<keyword evidence="7 11" id="KW-1133">Transmembrane helix</keyword>
<feature type="transmembrane region" description="Helical" evidence="11">
    <location>
        <begin position="77"/>
        <end position="97"/>
    </location>
</feature>
<reference evidence="13 14" key="1">
    <citation type="journal article" date="2016" name="Nat. Commun.">
        <title>Thousands of microbial genomes shed light on interconnected biogeochemical processes in an aquifer system.</title>
        <authorList>
            <person name="Anantharaman K."/>
            <person name="Brown C.T."/>
            <person name="Hug L.A."/>
            <person name="Sharon I."/>
            <person name="Castelle C.J."/>
            <person name="Probst A.J."/>
            <person name="Thomas B.C."/>
            <person name="Singh A."/>
            <person name="Wilkins M.J."/>
            <person name="Karaoz U."/>
            <person name="Brodie E.L."/>
            <person name="Williams K.H."/>
            <person name="Hubbard S.S."/>
            <person name="Banfield J.F."/>
        </authorList>
    </citation>
    <scope>NUCLEOTIDE SEQUENCE [LARGE SCALE GENOMIC DNA]</scope>
</reference>
<comment type="similarity">
    <text evidence="2 11 12">Belongs to the ATPase A chain family.</text>
</comment>
<keyword evidence="8 11" id="KW-0406">Ion transport</keyword>
<keyword evidence="4 11" id="KW-0138">CF(0)</keyword>
<accession>A0A1F5BTS9</accession>
<dbReference type="SUPFAM" id="SSF81336">
    <property type="entry name" value="F1F0 ATP synthase subunit A"/>
    <property type="match status" value="1"/>
</dbReference>
<dbReference type="PANTHER" id="PTHR42823">
    <property type="entry name" value="ATP SYNTHASE SUBUNIT A, CHLOROPLASTIC"/>
    <property type="match status" value="1"/>
</dbReference>
<evidence type="ECO:0000256" key="6">
    <source>
        <dbReference type="ARBA" id="ARBA00022781"/>
    </source>
</evidence>
<keyword evidence="10 11" id="KW-0066">ATP synthesis</keyword>
<dbReference type="AlphaFoldDB" id="A0A1F5BTS9"/>
<dbReference type="InterPro" id="IPR045082">
    <property type="entry name" value="ATP_syn_F0_a_bact/chloroplast"/>
</dbReference>
<evidence type="ECO:0000256" key="2">
    <source>
        <dbReference type="ARBA" id="ARBA00006810"/>
    </source>
</evidence>
<evidence type="ECO:0000256" key="4">
    <source>
        <dbReference type="ARBA" id="ARBA00022547"/>
    </source>
</evidence>
<proteinExistence type="inferred from homology"/>
<keyword evidence="5 11" id="KW-0812">Transmembrane</keyword>
<dbReference type="PRINTS" id="PR00123">
    <property type="entry name" value="ATPASEA"/>
</dbReference>
<dbReference type="Gene3D" id="1.20.120.220">
    <property type="entry name" value="ATP synthase, F0 complex, subunit A"/>
    <property type="match status" value="1"/>
</dbReference>
<keyword evidence="6 11" id="KW-0375">Hydrogen ion transport</keyword>